<dbReference type="Pfam" id="PF01266">
    <property type="entry name" value="DAO"/>
    <property type="match status" value="1"/>
</dbReference>
<dbReference type="GO" id="GO:0050660">
    <property type="term" value="F:flavin adenine dinucleotide binding"/>
    <property type="evidence" value="ECO:0007669"/>
    <property type="project" value="InterPro"/>
</dbReference>
<organism evidence="7 8">
    <name type="scientific">Setomelanomma holmii</name>
    <dbReference type="NCBI Taxonomy" id="210430"/>
    <lineage>
        <taxon>Eukaryota</taxon>
        <taxon>Fungi</taxon>
        <taxon>Dikarya</taxon>
        <taxon>Ascomycota</taxon>
        <taxon>Pezizomycotina</taxon>
        <taxon>Dothideomycetes</taxon>
        <taxon>Pleosporomycetidae</taxon>
        <taxon>Pleosporales</taxon>
        <taxon>Pleosporineae</taxon>
        <taxon>Phaeosphaeriaceae</taxon>
        <taxon>Setomelanomma</taxon>
    </lineage>
</organism>
<evidence type="ECO:0000256" key="3">
    <source>
        <dbReference type="ARBA" id="ARBA00022630"/>
    </source>
</evidence>
<keyword evidence="5" id="KW-0560">Oxidoreductase</keyword>
<accession>A0A9P4H709</accession>
<evidence type="ECO:0000256" key="1">
    <source>
        <dbReference type="ARBA" id="ARBA00001974"/>
    </source>
</evidence>
<dbReference type="Gene3D" id="3.30.9.10">
    <property type="entry name" value="D-Amino Acid Oxidase, subunit A, domain 2"/>
    <property type="match status" value="2"/>
</dbReference>
<protein>
    <recommendedName>
        <fullName evidence="6">FAD dependent oxidoreductase domain-containing protein</fullName>
    </recommendedName>
</protein>
<name>A0A9P4H709_9PLEO</name>
<feature type="domain" description="FAD dependent oxidoreductase" evidence="6">
    <location>
        <begin position="16"/>
        <end position="329"/>
    </location>
</feature>
<evidence type="ECO:0000313" key="7">
    <source>
        <dbReference type="EMBL" id="KAF2029381.1"/>
    </source>
</evidence>
<dbReference type="PANTHER" id="PTHR10961">
    <property type="entry name" value="PEROXISOMAL SARCOSINE OXIDASE"/>
    <property type="match status" value="1"/>
</dbReference>
<evidence type="ECO:0000256" key="2">
    <source>
        <dbReference type="ARBA" id="ARBA00010989"/>
    </source>
</evidence>
<dbReference type="Gene3D" id="3.50.50.60">
    <property type="entry name" value="FAD/NAD(P)-binding domain"/>
    <property type="match status" value="2"/>
</dbReference>
<comment type="similarity">
    <text evidence="2">Belongs to the MSOX/MTOX family.</text>
</comment>
<comment type="caution">
    <text evidence="7">The sequence shown here is derived from an EMBL/GenBank/DDBJ whole genome shotgun (WGS) entry which is preliminary data.</text>
</comment>
<dbReference type="PANTHER" id="PTHR10961:SF15">
    <property type="entry name" value="FAD DEPENDENT OXIDOREDUCTASE DOMAIN-CONTAINING PROTEIN"/>
    <property type="match status" value="1"/>
</dbReference>
<evidence type="ECO:0000313" key="8">
    <source>
        <dbReference type="Proteomes" id="UP000799777"/>
    </source>
</evidence>
<dbReference type="GO" id="GO:0008115">
    <property type="term" value="F:sarcosine oxidase activity"/>
    <property type="evidence" value="ECO:0007669"/>
    <property type="project" value="TreeGrafter"/>
</dbReference>
<evidence type="ECO:0000256" key="5">
    <source>
        <dbReference type="ARBA" id="ARBA00023002"/>
    </source>
</evidence>
<dbReference type="InterPro" id="IPR045170">
    <property type="entry name" value="MTOX"/>
</dbReference>
<gene>
    <name evidence="7" type="ORF">EK21DRAFT_89798</name>
</gene>
<proteinExistence type="inferred from homology"/>
<dbReference type="SUPFAM" id="SSF51905">
    <property type="entry name" value="FAD/NAD(P)-binding domain"/>
    <property type="match status" value="1"/>
</dbReference>
<comment type="cofactor">
    <cofactor evidence="1">
        <name>FAD</name>
        <dbReference type="ChEBI" id="CHEBI:57692"/>
    </cofactor>
</comment>
<keyword evidence="8" id="KW-1185">Reference proteome</keyword>
<dbReference type="InterPro" id="IPR006076">
    <property type="entry name" value="FAD-dep_OxRdtase"/>
</dbReference>
<reference evidence="7" key="1">
    <citation type="journal article" date="2020" name="Stud. Mycol.">
        <title>101 Dothideomycetes genomes: a test case for predicting lifestyles and emergence of pathogens.</title>
        <authorList>
            <person name="Haridas S."/>
            <person name="Albert R."/>
            <person name="Binder M."/>
            <person name="Bloem J."/>
            <person name="Labutti K."/>
            <person name="Salamov A."/>
            <person name="Andreopoulos B."/>
            <person name="Baker S."/>
            <person name="Barry K."/>
            <person name="Bills G."/>
            <person name="Bluhm B."/>
            <person name="Cannon C."/>
            <person name="Castanera R."/>
            <person name="Culley D."/>
            <person name="Daum C."/>
            <person name="Ezra D."/>
            <person name="Gonzalez J."/>
            <person name="Henrissat B."/>
            <person name="Kuo A."/>
            <person name="Liang C."/>
            <person name="Lipzen A."/>
            <person name="Lutzoni F."/>
            <person name="Magnuson J."/>
            <person name="Mondo S."/>
            <person name="Nolan M."/>
            <person name="Ohm R."/>
            <person name="Pangilinan J."/>
            <person name="Park H.-J."/>
            <person name="Ramirez L."/>
            <person name="Alfaro M."/>
            <person name="Sun H."/>
            <person name="Tritt A."/>
            <person name="Yoshinaga Y."/>
            <person name="Zwiers L.-H."/>
            <person name="Turgeon B."/>
            <person name="Goodwin S."/>
            <person name="Spatafora J."/>
            <person name="Crous P."/>
            <person name="Grigoriev I."/>
        </authorList>
    </citation>
    <scope>NUCLEOTIDE SEQUENCE</scope>
    <source>
        <strain evidence="7">CBS 110217</strain>
    </source>
</reference>
<dbReference type="InterPro" id="IPR036188">
    <property type="entry name" value="FAD/NAD-bd_sf"/>
</dbReference>
<dbReference type="AlphaFoldDB" id="A0A9P4H709"/>
<sequence>MNKIVRSAYGSQVEYREMTFEAIDGWKAWNDELASGIDLPPGMTKHDKVFHTCGSLSMTDGDTIPPIELATIKSMEECGHKDTQLITTDRKHNQIAESIGLGFAMDPFQRKRRGKHNVGVLDYTGGMAVADKACRFALHKARKAGAYFVLEPSAGAFASFITSPDGRIAGIVTKDGKQHQADLTIMACGGWTPALLPQLDGLCGLYGFPRDEDGYMKLGYRGTKYTNPQKQEDGKERSVPVTRWTEQEQLKQIPSQAMKVLKCFTDEYLPELGEESIDIALTRVCWYTDTFDNHFIIDHVPGREGSFVATGGSGHAFKYLPNIGNWVVDVLEDFGMERPAIKAWKWRVVGDEMPANVLLEGAKRSRALPNVRLRTDDDMKTRVVAKL</sequence>
<dbReference type="OrthoDB" id="2219495at2759"/>
<evidence type="ECO:0000259" key="6">
    <source>
        <dbReference type="Pfam" id="PF01266"/>
    </source>
</evidence>
<evidence type="ECO:0000256" key="4">
    <source>
        <dbReference type="ARBA" id="ARBA00022827"/>
    </source>
</evidence>
<dbReference type="Proteomes" id="UP000799777">
    <property type="component" value="Unassembled WGS sequence"/>
</dbReference>
<dbReference type="EMBL" id="ML978201">
    <property type="protein sequence ID" value="KAF2029381.1"/>
    <property type="molecule type" value="Genomic_DNA"/>
</dbReference>
<keyword evidence="3" id="KW-0285">Flavoprotein</keyword>
<keyword evidence="4" id="KW-0274">FAD</keyword>